<dbReference type="Proteomes" id="UP001153714">
    <property type="component" value="Chromosome 1"/>
</dbReference>
<protein>
    <recommendedName>
        <fullName evidence="1">OCIA domain-containing protein</fullName>
    </recommendedName>
</protein>
<reference evidence="2" key="2">
    <citation type="submission" date="2022-10" db="EMBL/GenBank/DDBJ databases">
        <authorList>
            <consortium name="ENA_rothamsted_submissions"/>
            <consortium name="culmorum"/>
            <person name="King R."/>
        </authorList>
    </citation>
    <scope>NUCLEOTIDE SEQUENCE</scope>
</reference>
<sequence length="148" mass="17104">MSEKNKLKDVEKKDDCSCYAASRNKKACPPLRNITHPLRYYEFTQDEIRALEECDKESFYRRCLPFSTLLGTATYAAVKNGYLKRNPNFGVVPKVLTAALVGHVLGRVAYSPYCDQRLRKLPANSKLGELMRQYHKQNECPNQQKQKR</sequence>
<dbReference type="AlphaFoldDB" id="A0A9N9N145"/>
<feature type="domain" description="OCIA" evidence="1">
    <location>
        <begin position="40"/>
        <end position="123"/>
    </location>
</feature>
<dbReference type="OrthoDB" id="10003372at2759"/>
<gene>
    <name evidence="2" type="ORF">DIATSA_LOCUS469</name>
</gene>
<dbReference type="InterPro" id="IPR040187">
    <property type="entry name" value="OCAD1/2"/>
</dbReference>
<dbReference type="PANTHER" id="PTHR13336:SF3">
    <property type="entry name" value="OCIA DOMAIN-CONTAINING PROTEIN 1"/>
    <property type="match status" value="1"/>
</dbReference>
<evidence type="ECO:0000259" key="1">
    <source>
        <dbReference type="Pfam" id="PF07051"/>
    </source>
</evidence>
<proteinExistence type="predicted"/>
<dbReference type="InterPro" id="IPR009764">
    <property type="entry name" value="OCIA_dom"/>
</dbReference>
<name>A0A9N9N145_9NEOP</name>
<accession>A0A9N9N145</accession>
<dbReference type="Pfam" id="PF07051">
    <property type="entry name" value="OCIA"/>
    <property type="match status" value="1"/>
</dbReference>
<dbReference type="PANTHER" id="PTHR13336">
    <property type="entry name" value="OVARIAN CARCINOMA IMMUNOREACTIVE ANTIGEN"/>
    <property type="match status" value="1"/>
</dbReference>
<keyword evidence="3" id="KW-1185">Reference proteome</keyword>
<organism evidence="2 3">
    <name type="scientific">Diatraea saccharalis</name>
    <name type="common">sugarcane borer</name>
    <dbReference type="NCBI Taxonomy" id="40085"/>
    <lineage>
        <taxon>Eukaryota</taxon>
        <taxon>Metazoa</taxon>
        <taxon>Ecdysozoa</taxon>
        <taxon>Arthropoda</taxon>
        <taxon>Hexapoda</taxon>
        <taxon>Insecta</taxon>
        <taxon>Pterygota</taxon>
        <taxon>Neoptera</taxon>
        <taxon>Endopterygota</taxon>
        <taxon>Lepidoptera</taxon>
        <taxon>Glossata</taxon>
        <taxon>Ditrysia</taxon>
        <taxon>Pyraloidea</taxon>
        <taxon>Crambidae</taxon>
        <taxon>Crambinae</taxon>
        <taxon>Diatraea</taxon>
    </lineage>
</organism>
<dbReference type="EMBL" id="OU893332">
    <property type="protein sequence ID" value="CAG9782186.1"/>
    <property type="molecule type" value="Genomic_DNA"/>
</dbReference>
<evidence type="ECO:0000313" key="3">
    <source>
        <dbReference type="Proteomes" id="UP001153714"/>
    </source>
</evidence>
<evidence type="ECO:0000313" key="2">
    <source>
        <dbReference type="EMBL" id="CAG9782186.1"/>
    </source>
</evidence>
<dbReference type="GO" id="GO:0005768">
    <property type="term" value="C:endosome"/>
    <property type="evidence" value="ECO:0007669"/>
    <property type="project" value="TreeGrafter"/>
</dbReference>
<reference evidence="2" key="1">
    <citation type="submission" date="2021-12" db="EMBL/GenBank/DDBJ databases">
        <authorList>
            <person name="King R."/>
        </authorList>
    </citation>
    <scope>NUCLEOTIDE SEQUENCE</scope>
</reference>